<dbReference type="Gene3D" id="1.10.1370.20">
    <property type="entry name" value="Oligoendopeptidase f, C-terminal domain"/>
    <property type="match status" value="1"/>
</dbReference>
<reference evidence="9 10" key="1">
    <citation type="submission" date="2019-05" db="EMBL/GenBank/DDBJ databases">
        <title>The metagenome of a microbial culture collection derived from dairy environment covers the genomic content of the human microbiome.</title>
        <authorList>
            <person name="Roder T."/>
            <person name="Wuthrich D."/>
            <person name="Sattari Z."/>
            <person name="Von Ah U."/>
            <person name="Bar C."/>
            <person name="Ronchi F."/>
            <person name="Macpherson A.J."/>
            <person name="Ganal-Vonarburg S.C."/>
            <person name="Bruggmann R."/>
            <person name="Vergeres G."/>
        </authorList>
    </citation>
    <scope>NUCLEOTIDE SEQUENCE [LARGE SCALE GENOMIC DNA]</scope>
    <source>
        <strain evidence="9 10">FAM 24227</strain>
    </source>
</reference>
<dbReference type="InterPro" id="IPR013647">
    <property type="entry name" value="OligopepF_N_dom"/>
</dbReference>
<accession>A0A5R9DRR4</accession>
<evidence type="ECO:0000256" key="6">
    <source>
        <dbReference type="RuleBase" id="RU368091"/>
    </source>
</evidence>
<protein>
    <recommendedName>
        <fullName evidence="6">Oligopeptidase F</fullName>
        <ecNumber evidence="6">3.4.24.-</ecNumber>
    </recommendedName>
</protein>
<gene>
    <name evidence="9" type="primary">pepF</name>
    <name evidence="9" type="ORF">FEZ33_11755</name>
</gene>
<evidence type="ECO:0000256" key="5">
    <source>
        <dbReference type="ARBA" id="ARBA00023049"/>
    </source>
</evidence>
<keyword evidence="4 6" id="KW-0862">Zinc</keyword>
<name>A0A5R9DRR4_9LACT</name>
<evidence type="ECO:0000259" key="8">
    <source>
        <dbReference type="Pfam" id="PF08439"/>
    </source>
</evidence>
<dbReference type="OrthoDB" id="9766487at2"/>
<dbReference type="PANTHER" id="PTHR11804:SF84">
    <property type="entry name" value="SACCHAROLYSIN"/>
    <property type="match status" value="1"/>
</dbReference>
<sequence>MTDSNVKTREQMNATYQWNLTPLFASDEEFESGYAKAKNNLDKITAYKGRLGESPEVLSEAIDTLLELGREVSNLGVYAHLKNDQDQTNPTYQKMNAQTEQLYSKYSQVTSFFRPELLAIPAEKLEEMTANNDRLKELDQFIDDIARNREHVLPPEQELLLASASEVFGGATRIFGYLNNADFQFPTVKDSEGNDVQLTHGLYGKLLESTDRRVRKDTFEGFYSVYQQFENTLAQTLTTEIKTHNYNAKVRGFESARAAALFTNNIPESVYDTLLETVESRLNLLHRYVDLRKSLLNIDDLEMYDMYTPLLGEPPIAFTYEEAKEITLNALQPLGEEYLEIIRNAFDEQWIDVYENKGKRSGAYSSGTYDSKPYILMNWQDSLNSLYTLVHELGHSAHSYLTHANQPYEYGSYSIFLAEIASTTNENLLTNYLLRTYDDKDIQRYVLNHFLDGLKGTVFRQTQFAEFEHFIHDQDGNGQPLTAEFLSENYQKLNAKYYGPSVNSDSEIKNEWSRIPHFYMNYYVFQYATGFAAATAFADRIADGDKEALNSYLGFLKSGKSQYAIDTMKTAGLDMTKRDYIEQTLDVFEQRLAEFEALLD</sequence>
<keyword evidence="5 6" id="KW-0482">Metalloprotease</keyword>
<evidence type="ECO:0000313" key="9">
    <source>
        <dbReference type="EMBL" id="TLQ38521.1"/>
    </source>
</evidence>
<dbReference type="GO" id="GO:0006508">
    <property type="term" value="P:proteolysis"/>
    <property type="evidence" value="ECO:0007669"/>
    <property type="project" value="UniProtKB-KW"/>
</dbReference>
<dbReference type="RefSeq" id="WP_138405563.1">
    <property type="nucleotide sequence ID" value="NZ_VBSP01000075.1"/>
</dbReference>
<evidence type="ECO:0000256" key="3">
    <source>
        <dbReference type="ARBA" id="ARBA00022801"/>
    </source>
</evidence>
<dbReference type="PANTHER" id="PTHR11804">
    <property type="entry name" value="PROTEASE M3 THIMET OLIGOPEPTIDASE-RELATED"/>
    <property type="match status" value="1"/>
</dbReference>
<evidence type="ECO:0000256" key="4">
    <source>
        <dbReference type="ARBA" id="ARBA00022833"/>
    </source>
</evidence>
<dbReference type="Gene3D" id="1.10.287.830">
    <property type="entry name" value="putative peptidase helix hairpin domain like"/>
    <property type="match status" value="1"/>
</dbReference>
<dbReference type="EC" id="3.4.24.-" evidence="6"/>
<comment type="similarity">
    <text evidence="6">Belongs to the peptidase M3B family.</text>
</comment>
<dbReference type="SUPFAM" id="SSF55486">
    <property type="entry name" value="Metalloproteases ('zincins'), catalytic domain"/>
    <property type="match status" value="1"/>
</dbReference>
<feature type="domain" description="Peptidase M3A/M3B catalytic" evidence="7">
    <location>
        <begin position="206"/>
        <end position="585"/>
    </location>
</feature>
<keyword evidence="2 6" id="KW-0479">Metal-binding</keyword>
<dbReference type="GO" id="GO:0004222">
    <property type="term" value="F:metalloendopeptidase activity"/>
    <property type="evidence" value="ECO:0007669"/>
    <property type="project" value="UniProtKB-UniRule"/>
</dbReference>
<dbReference type="InterPro" id="IPR045090">
    <property type="entry name" value="Pept_M3A_M3B"/>
</dbReference>
<comment type="caution">
    <text evidence="9">The sequence shown here is derived from an EMBL/GenBank/DDBJ whole genome shotgun (WGS) entry which is preliminary data.</text>
</comment>
<dbReference type="AlphaFoldDB" id="A0A5R9DRR4"/>
<evidence type="ECO:0000313" key="10">
    <source>
        <dbReference type="Proteomes" id="UP000306420"/>
    </source>
</evidence>
<dbReference type="NCBIfam" id="TIGR00181">
    <property type="entry name" value="pepF"/>
    <property type="match status" value="1"/>
</dbReference>
<dbReference type="GO" id="GO:0006518">
    <property type="term" value="P:peptide metabolic process"/>
    <property type="evidence" value="ECO:0007669"/>
    <property type="project" value="TreeGrafter"/>
</dbReference>
<keyword evidence="3 6" id="KW-0378">Hydrolase</keyword>
<dbReference type="Pfam" id="PF01432">
    <property type="entry name" value="Peptidase_M3"/>
    <property type="match status" value="1"/>
</dbReference>
<dbReference type="Proteomes" id="UP000306420">
    <property type="component" value="Unassembled WGS sequence"/>
</dbReference>
<dbReference type="Pfam" id="PF08439">
    <property type="entry name" value="Peptidase_M3_N"/>
    <property type="match status" value="1"/>
</dbReference>
<evidence type="ECO:0000256" key="1">
    <source>
        <dbReference type="ARBA" id="ARBA00022670"/>
    </source>
</evidence>
<organism evidence="9 10">
    <name type="scientific">Ruoffia tabacinasalis</name>
    <dbReference type="NCBI Taxonomy" id="87458"/>
    <lineage>
        <taxon>Bacteria</taxon>
        <taxon>Bacillati</taxon>
        <taxon>Bacillota</taxon>
        <taxon>Bacilli</taxon>
        <taxon>Lactobacillales</taxon>
        <taxon>Aerococcaceae</taxon>
        <taxon>Ruoffia</taxon>
    </lineage>
</organism>
<evidence type="ECO:0000256" key="2">
    <source>
        <dbReference type="ARBA" id="ARBA00022723"/>
    </source>
</evidence>
<proteinExistence type="inferred from homology"/>
<dbReference type="Gene3D" id="1.20.140.70">
    <property type="entry name" value="Oligopeptidase f, N-terminal domain"/>
    <property type="match status" value="1"/>
</dbReference>
<dbReference type="InterPro" id="IPR042088">
    <property type="entry name" value="OligoPept_F_C"/>
</dbReference>
<evidence type="ECO:0000259" key="7">
    <source>
        <dbReference type="Pfam" id="PF01432"/>
    </source>
</evidence>
<dbReference type="InterPro" id="IPR001567">
    <property type="entry name" value="Pept_M3A_M3B_dom"/>
</dbReference>
<dbReference type="InterPro" id="IPR004438">
    <property type="entry name" value="Peptidase_M3B"/>
</dbReference>
<dbReference type="GO" id="GO:0046872">
    <property type="term" value="F:metal ion binding"/>
    <property type="evidence" value="ECO:0007669"/>
    <property type="project" value="UniProtKB-UniRule"/>
</dbReference>
<comment type="function">
    <text evidence="6">Has oligopeptidase activity and degrades a variety of small bioactive peptides.</text>
</comment>
<keyword evidence="1 6" id="KW-0645">Protease</keyword>
<feature type="domain" description="Oligopeptidase F N-terminal" evidence="8">
    <location>
        <begin position="116"/>
        <end position="185"/>
    </location>
</feature>
<dbReference type="EMBL" id="VBSP01000075">
    <property type="protein sequence ID" value="TLQ38521.1"/>
    <property type="molecule type" value="Genomic_DNA"/>
</dbReference>
<dbReference type="CDD" id="cd09608">
    <property type="entry name" value="M3B_PepF"/>
    <property type="match status" value="1"/>
</dbReference>
<comment type="cofactor">
    <cofactor evidence="6">
        <name>Zn(2+)</name>
        <dbReference type="ChEBI" id="CHEBI:29105"/>
    </cofactor>
    <text evidence="6">Binds 1 zinc ion.</text>
</comment>